<dbReference type="InterPro" id="IPR014284">
    <property type="entry name" value="RNA_pol_sigma-70_dom"/>
</dbReference>
<dbReference type="AlphaFoldDB" id="A0A5C4X7E5"/>
<sequence>MAQSSSTSEFEAHRPRLTALATRVLGSHSDAEDAVQETWLRWERNGPESIDNLGGWLTRVIGRICLDALRRRTTRGESSLDAWLSEAIVDEDDPTPEQNATLSDSLGPAMLIVLDSLRPEERVAFVLHDMFSVPFAEIAAVIGSSEAAAKMAASRARRKVKDTPPPSGELSQRRAVVDAFLTAARLGDFDALLHFLDPGLTWHRSNARGHMVRMGANEVLAAIRRGDPDRIEVRKVNVNGEPGLLVLTASGHRLGLMACTVADGRLVGIVSITSRKLLERLRLPGQ</sequence>
<dbReference type="InterPro" id="IPR052704">
    <property type="entry name" value="ECF_Sigma-70_Domain"/>
</dbReference>
<accession>A0A5C4X7E5</accession>
<feature type="domain" description="RNA polymerase sigma factor 70 region 4 type 2" evidence="7">
    <location>
        <begin position="114"/>
        <end position="159"/>
    </location>
</feature>
<name>A0A5C4X7E5_9MICO</name>
<dbReference type="GO" id="GO:0006352">
    <property type="term" value="P:DNA-templated transcription initiation"/>
    <property type="evidence" value="ECO:0007669"/>
    <property type="project" value="InterPro"/>
</dbReference>
<dbReference type="NCBIfam" id="TIGR02937">
    <property type="entry name" value="sigma70-ECF"/>
    <property type="match status" value="1"/>
</dbReference>
<comment type="subunit">
    <text evidence="2">Interacts transiently with the RNA polymerase catalytic core formed by RpoA, RpoB, RpoC and RpoZ (2 alpha, 1 beta, 1 beta' and 1 omega subunit) to form the RNA polymerase holoenzyme that can initiate transcription.</text>
</comment>
<dbReference type="Gene3D" id="1.10.1740.10">
    <property type="match status" value="1"/>
</dbReference>
<dbReference type="SUPFAM" id="SSF88659">
    <property type="entry name" value="Sigma3 and sigma4 domains of RNA polymerase sigma factors"/>
    <property type="match status" value="1"/>
</dbReference>
<dbReference type="PANTHER" id="PTHR30173:SF43">
    <property type="entry name" value="ECF RNA POLYMERASE SIGMA FACTOR SIGI-RELATED"/>
    <property type="match status" value="1"/>
</dbReference>
<dbReference type="InterPro" id="IPR007627">
    <property type="entry name" value="RNA_pol_sigma70_r2"/>
</dbReference>
<dbReference type="GO" id="GO:0016987">
    <property type="term" value="F:sigma factor activity"/>
    <property type="evidence" value="ECO:0007669"/>
    <property type="project" value="UniProtKB-KW"/>
</dbReference>
<evidence type="ECO:0000256" key="1">
    <source>
        <dbReference type="ARBA" id="ARBA00010641"/>
    </source>
</evidence>
<dbReference type="PANTHER" id="PTHR30173">
    <property type="entry name" value="SIGMA 19 FACTOR"/>
    <property type="match status" value="1"/>
</dbReference>
<dbReference type="GO" id="GO:0003677">
    <property type="term" value="F:DNA binding"/>
    <property type="evidence" value="ECO:0007669"/>
    <property type="project" value="InterPro"/>
</dbReference>
<evidence type="ECO:0000256" key="5">
    <source>
        <dbReference type="ARBA" id="ARBA00023163"/>
    </source>
</evidence>
<protein>
    <submittedName>
        <fullName evidence="8">Sigma-70 family RNA polymerase sigma factor</fullName>
    </submittedName>
</protein>
<feature type="domain" description="RNA polymerase sigma-70 region 2" evidence="6">
    <location>
        <begin position="10"/>
        <end position="73"/>
    </location>
</feature>
<dbReference type="Pfam" id="PF04542">
    <property type="entry name" value="Sigma70_r2"/>
    <property type="match status" value="1"/>
</dbReference>
<dbReference type="InterPro" id="IPR036388">
    <property type="entry name" value="WH-like_DNA-bd_sf"/>
</dbReference>
<dbReference type="InterPro" id="IPR013249">
    <property type="entry name" value="RNA_pol_sigma70_r4_t2"/>
</dbReference>
<dbReference type="SUPFAM" id="SSF88946">
    <property type="entry name" value="Sigma2 domain of RNA polymerase sigma factors"/>
    <property type="match status" value="1"/>
</dbReference>
<proteinExistence type="inferred from homology"/>
<evidence type="ECO:0000259" key="7">
    <source>
        <dbReference type="Pfam" id="PF08281"/>
    </source>
</evidence>
<dbReference type="Proteomes" id="UP000314223">
    <property type="component" value="Unassembled WGS sequence"/>
</dbReference>
<keyword evidence="4" id="KW-0731">Sigma factor</keyword>
<evidence type="ECO:0000313" key="8">
    <source>
        <dbReference type="EMBL" id="TNM58311.1"/>
    </source>
</evidence>
<comment type="similarity">
    <text evidence="1">Belongs to the sigma-70 factor family. ECF subfamily.</text>
</comment>
<dbReference type="InterPro" id="IPR013324">
    <property type="entry name" value="RNA_pol_sigma_r3/r4-like"/>
</dbReference>
<organism evidence="8 9">
    <name type="scientific">Brevibacterium sediminis</name>
    <dbReference type="NCBI Taxonomy" id="1857024"/>
    <lineage>
        <taxon>Bacteria</taxon>
        <taxon>Bacillati</taxon>
        <taxon>Actinomycetota</taxon>
        <taxon>Actinomycetes</taxon>
        <taxon>Micrococcales</taxon>
        <taxon>Brevibacteriaceae</taxon>
        <taxon>Brevibacterium</taxon>
    </lineage>
</organism>
<dbReference type="InterPro" id="IPR013325">
    <property type="entry name" value="RNA_pol_sigma_r2"/>
</dbReference>
<evidence type="ECO:0000256" key="3">
    <source>
        <dbReference type="ARBA" id="ARBA00023015"/>
    </source>
</evidence>
<reference evidence="8 9" key="1">
    <citation type="submission" date="2019-06" db="EMBL/GenBank/DDBJ databases">
        <authorList>
            <person name="Mardanova A.M."/>
            <person name="Pudova D.S."/>
            <person name="Shagimardanova E.I."/>
            <person name="Gogoleva N.E."/>
            <person name="Lutfullin M.T."/>
            <person name="Hadieva G.F."/>
            <person name="Sharipova M.R."/>
        </authorList>
    </citation>
    <scope>NUCLEOTIDE SEQUENCE [LARGE SCALE GENOMIC DNA]</scope>
    <source>
        <strain evidence="8 9">MG-1</strain>
    </source>
</reference>
<evidence type="ECO:0000313" key="9">
    <source>
        <dbReference type="Proteomes" id="UP000314223"/>
    </source>
</evidence>
<keyword evidence="3" id="KW-0805">Transcription regulation</keyword>
<dbReference type="Gene3D" id="1.10.10.10">
    <property type="entry name" value="Winged helix-like DNA-binding domain superfamily/Winged helix DNA-binding domain"/>
    <property type="match status" value="1"/>
</dbReference>
<evidence type="ECO:0000256" key="2">
    <source>
        <dbReference type="ARBA" id="ARBA00011344"/>
    </source>
</evidence>
<dbReference type="RefSeq" id="WP_139467402.1">
    <property type="nucleotide sequence ID" value="NZ_BMJG01000001.1"/>
</dbReference>
<evidence type="ECO:0000256" key="4">
    <source>
        <dbReference type="ARBA" id="ARBA00023082"/>
    </source>
</evidence>
<dbReference type="EMBL" id="VDMQ01000001">
    <property type="protein sequence ID" value="TNM58311.1"/>
    <property type="molecule type" value="Genomic_DNA"/>
</dbReference>
<dbReference type="InterPro" id="IPR032710">
    <property type="entry name" value="NTF2-like_dom_sf"/>
</dbReference>
<gene>
    <name evidence="8" type="ORF">FHQ09_00340</name>
</gene>
<evidence type="ECO:0000259" key="6">
    <source>
        <dbReference type="Pfam" id="PF04542"/>
    </source>
</evidence>
<comment type="caution">
    <text evidence="8">The sequence shown here is derived from an EMBL/GenBank/DDBJ whole genome shotgun (WGS) entry which is preliminary data.</text>
</comment>
<dbReference type="Pfam" id="PF08281">
    <property type="entry name" value="Sigma70_r4_2"/>
    <property type="match status" value="1"/>
</dbReference>
<keyword evidence="5" id="KW-0804">Transcription</keyword>
<dbReference type="SUPFAM" id="SSF54427">
    <property type="entry name" value="NTF2-like"/>
    <property type="match status" value="1"/>
</dbReference>
<dbReference type="Gene3D" id="3.10.450.50">
    <property type="match status" value="1"/>
</dbReference>